<dbReference type="PANTHER" id="PTHR21599:SF0">
    <property type="entry name" value="GLYCERATE KINASE"/>
    <property type="match status" value="1"/>
</dbReference>
<reference evidence="5 6" key="2">
    <citation type="journal article" date="2011" name="Stand. Genomic Sci.">
        <title>Complete genome sequence of Leadbetterella byssophila type strain (4M15).</title>
        <authorList>
            <person name="Abt B."/>
            <person name="Teshima H."/>
            <person name="Lucas S."/>
            <person name="Lapidus A."/>
            <person name="Del Rio T.G."/>
            <person name="Nolan M."/>
            <person name="Tice H."/>
            <person name="Cheng J.F."/>
            <person name="Pitluck S."/>
            <person name="Liolios K."/>
            <person name="Pagani I."/>
            <person name="Ivanova N."/>
            <person name="Mavromatis K."/>
            <person name="Pati A."/>
            <person name="Tapia R."/>
            <person name="Han C."/>
            <person name="Goodwin L."/>
            <person name="Chen A."/>
            <person name="Palaniappan K."/>
            <person name="Land M."/>
            <person name="Hauser L."/>
            <person name="Chang Y.J."/>
            <person name="Jeffries C.D."/>
            <person name="Rohde M."/>
            <person name="Goker M."/>
            <person name="Tindall B.J."/>
            <person name="Detter J.C."/>
            <person name="Woyke T."/>
            <person name="Bristow J."/>
            <person name="Eisen J.A."/>
            <person name="Markowitz V."/>
            <person name="Hugenholtz P."/>
            <person name="Klenk H.P."/>
            <person name="Kyrpides N.C."/>
        </authorList>
    </citation>
    <scope>NUCLEOTIDE SEQUENCE [LARGE SCALE GENOMIC DNA]</scope>
    <source>
        <strain evidence="6">DSM 17132 / JCM 16389 / KACC 11308 / NBRC 106382 / 4M15</strain>
    </source>
</reference>
<dbReference type="PIRSF" id="PIRSF006078">
    <property type="entry name" value="GlxK"/>
    <property type="match status" value="1"/>
</dbReference>
<dbReference type="InterPro" id="IPR018197">
    <property type="entry name" value="Glycerate_kinase_RE-like"/>
</dbReference>
<dbReference type="GO" id="GO:0008887">
    <property type="term" value="F:glycerate kinase activity"/>
    <property type="evidence" value="ECO:0007669"/>
    <property type="project" value="UniProtKB-UniRule"/>
</dbReference>
<dbReference type="InterPro" id="IPR036129">
    <property type="entry name" value="Glycerate_kinase_sf"/>
</dbReference>
<dbReference type="RefSeq" id="WP_013409779.1">
    <property type="nucleotide sequence ID" value="NC_014655.1"/>
</dbReference>
<sequence length="357" mass="38452">MKFLFALDSFKGSLSSLQAGSLLASSFPAKDIEIISVADGGEGSLDMLPLPKIYFDTIDPLGRNIKSHFKVQNQTAYFELALSCGLNLLAPSERNPLKTSTYGLGLGIKFALSQGYKDFIIFVGGSATNDAGLGALSALGFEFYDKQGKLIKICGETLKDIHSYKAVELEINIQIATDVNNPLLGPNGATYTYAPQKGGTPEQLPLLEEGMKNLTDLFPNVKLPPGAGAAGGIGAGFNYFLNAKIGSASDLLLENLRSKLESADLIISGEGQIDLQTRHGKLIQKLMTIVPDKKFALVAGHISHPLENKQIIYQSSLTSSTISIPQAMAQAPQLMKEKGKELWDFVQKYYLQTEGNA</sequence>
<proteinExistence type="inferred from homology"/>
<dbReference type="NCBIfam" id="TIGR00045">
    <property type="entry name" value="glycerate kinase"/>
    <property type="match status" value="1"/>
</dbReference>
<dbReference type="InterPro" id="IPR018193">
    <property type="entry name" value="Glyc_kinase_flavodox-like_fold"/>
</dbReference>
<dbReference type="PANTHER" id="PTHR21599">
    <property type="entry name" value="GLYCERATE KINASE"/>
    <property type="match status" value="1"/>
</dbReference>
<gene>
    <name evidence="5" type="ordered locus">Lbys_3086</name>
</gene>
<keyword evidence="2 4" id="KW-0808">Transferase</keyword>
<organism evidence="5 6">
    <name type="scientific">Leadbetterella byssophila (strain DSM 17132 / JCM 16389 / KACC 11308 / NBRC 106382 / 4M15)</name>
    <dbReference type="NCBI Taxonomy" id="649349"/>
    <lineage>
        <taxon>Bacteria</taxon>
        <taxon>Pseudomonadati</taxon>
        <taxon>Bacteroidota</taxon>
        <taxon>Cytophagia</taxon>
        <taxon>Cytophagales</taxon>
        <taxon>Leadbetterellaceae</taxon>
        <taxon>Leadbetterella</taxon>
    </lineage>
</organism>
<dbReference type="InterPro" id="IPR004381">
    <property type="entry name" value="Glycerate_kinase"/>
</dbReference>
<protein>
    <submittedName>
        <fullName evidence="5">Glycerate kinase</fullName>
        <ecNumber evidence="5">2.7.1.31</ecNumber>
    </submittedName>
</protein>
<dbReference type="AlphaFoldDB" id="E4RUL2"/>
<accession>E4RUL2</accession>
<name>E4RUL2_LEAB4</name>
<dbReference type="Gene3D" id="3.40.50.10350">
    <property type="entry name" value="Glycerate kinase, domain 1"/>
    <property type="match status" value="1"/>
</dbReference>
<comment type="similarity">
    <text evidence="1 4">Belongs to the glycerate kinase type-1 family.</text>
</comment>
<dbReference type="SUPFAM" id="SSF110738">
    <property type="entry name" value="Glycerate kinase I"/>
    <property type="match status" value="1"/>
</dbReference>
<dbReference type="OrthoDB" id="9774290at2"/>
<dbReference type="Proteomes" id="UP000007435">
    <property type="component" value="Chromosome"/>
</dbReference>
<dbReference type="Gene3D" id="3.90.1510.10">
    <property type="entry name" value="Glycerate kinase, domain 2"/>
    <property type="match status" value="1"/>
</dbReference>
<dbReference type="EMBL" id="CP002305">
    <property type="protein sequence ID" value="ADQ18748.1"/>
    <property type="molecule type" value="Genomic_DNA"/>
</dbReference>
<evidence type="ECO:0000256" key="1">
    <source>
        <dbReference type="ARBA" id="ARBA00006284"/>
    </source>
</evidence>
<dbReference type="HOGENOM" id="CLU_028255_0_0_10"/>
<dbReference type="KEGG" id="lby:Lbys_3086"/>
<keyword evidence="3 4" id="KW-0418">Kinase</keyword>
<evidence type="ECO:0000256" key="2">
    <source>
        <dbReference type="ARBA" id="ARBA00022679"/>
    </source>
</evidence>
<dbReference type="Pfam" id="PF02595">
    <property type="entry name" value="Gly_kinase"/>
    <property type="match status" value="1"/>
</dbReference>
<reference key="1">
    <citation type="submission" date="2010-11" db="EMBL/GenBank/DDBJ databases">
        <title>The complete genome of Leadbetterella byssophila DSM 17132.</title>
        <authorList>
            <consortium name="US DOE Joint Genome Institute (JGI-PGF)"/>
            <person name="Lucas S."/>
            <person name="Copeland A."/>
            <person name="Lapidus A."/>
            <person name="Glavina del Rio T."/>
            <person name="Dalin E."/>
            <person name="Tice H."/>
            <person name="Bruce D."/>
            <person name="Goodwin L."/>
            <person name="Pitluck S."/>
            <person name="Kyrpides N."/>
            <person name="Mavromatis K."/>
            <person name="Ivanova N."/>
            <person name="Teshima H."/>
            <person name="Brettin T."/>
            <person name="Detter J.C."/>
            <person name="Han C."/>
            <person name="Tapia R."/>
            <person name="Land M."/>
            <person name="Hauser L."/>
            <person name="Markowitz V."/>
            <person name="Cheng J.-F."/>
            <person name="Hugenholtz P."/>
            <person name="Woyke T."/>
            <person name="Wu D."/>
            <person name="Tindall B."/>
            <person name="Pomrenke H.G."/>
            <person name="Brambilla E."/>
            <person name="Klenk H.-P."/>
            <person name="Eisen J.A."/>
        </authorList>
    </citation>
    <scope>NUCLEOTIDE SEQUENCE [LARGE SCALE GENOMIC DNA]</scope>
    <source>
        <strain>DSM 17132</strain>
    </source>
</reference>
<evidence type="ECO:0000256" key="3">
    <source>
        <dbReference type="ARBA" id="ARBA00022777"/>
    </source>
</evidence>
<evidence type="ECO:0000313" key="5">
    <source>
        <dbReference type="EMBL" id="ADQ18748.1"/>
    </source>
</evidence>
<keyword evidence="6" id="KW-1185">Reference proteome</keyword>
<evidence type="ECO:0000256" key="4">
    <source>
        <dbReference type="PIRNR" id="PIRNR006078"/>
    </source>
</evidence>
<dbReference type="eggNOG" id="COG1929">
    <property type="taxonomic scope" value="Bacteria"/>
</dbReference>
<evidence type="ECO:0000313" key="6">
    <source>
        <dbReference type="Proteomes" id="UP000007435"/>
    </source>
</evidence>
<dbReference type="STRING" id="649349.Lbys_3086"/>
<dbReference type="EC" id="2.7.1.31" evidence="5"/>
<dbReference type="GO" id="GO:0031388">
    <property type="term" value="P:organic acid phosphorylation"/>
    <property type="evidence" value="ECO:0007669"/>
    <property type="project" value="UniProtKB-UniRule"/>
</dbReference>